<proteinExistence type="predicted"/>
<dbReference type="Proteomes" id="UP000717515">
    <property type="component" value="Unassembled WGS sequence"/>
</dbReference>
<feature type="compositionally biased region" description="Pro residues" evidence="1">
    <location>
        <begin position="85"/>
        <end position="94"/>
    </location>
</feature>
<dbReference type="EMBL" id="JAIFTL010000294">
    <property type="protein sequence ID" value="KAG9320404.1"/>
    <property type="molecule type" value="Genomic_DNA"/>
</dbReference>
<feature type="compositionally biased region" description="Polar residues" evidence="1">
    <location>
        <begin position="120"/>
        <end position="129"/>
    </location>
</feature>
<evidence type="ECO:0000313" key="2">
    <source>
        <dbReference type="EMBL" id="KAG9320404.1"/>
    </source>
</evidence>
<evidence type="ECO:0000313" key="3">
    <source>
        <dbReference type="Proteomes" id="UP000717515"/>
    </source>
</evidence>
<feature type="region of interest" description="Disordered" evidence="1">
    <location>
        <begin position="68"/>
        <end position="129"/>
    </location>
</feature>
<name>A0A9P7ZY17_MORAP</name>
<accession>A0A9P7ZY17</accession>
<sequence length="331" mass="35760">MLRLDIQSPAAQPDTFQMRIRHFCIGSLRTQDLLISKSCASQEDTDIQKVWATFLDLLQSETRWTPFRSQLHPDRDTDHLDRQKSPPPQSPPLPLGSAPGGARTGSASASVSAPDVRARTTLTDSKNAAESTEFCSAARPLFSQDLCFVYKAVNDIVLIACCPLPPTPSTASSTVTRIPNALPGQHAAPSNINYPLADLTSSASSLQTDATGPRQMQPQRHDLAFSTATAMNTTWHGMIEFLNQLIKALERYLLSQGTPETGAKRLSSAQPSAYSTAKSSTTAGKTLSADIVQLNSGIVYEVLDECLELGYPMMPSLAQLDLLVFGVPKLS</sequence>
<dbReference type="AlphaFoldDB" id="A0A9P7ZY17"/>
<evidence type="ECO:0000256" key="1">
    <source>
        <dbReference type="SAM" id="MobiDB-lite"/>
    </source>
</evidence>
<dbReference type="Gene3D" id="3.30.450.60">
    <property type="match status" value="1"/>
</dbReference>
<protein>
    <submittedName>
        <fullName evidence="2">Uncharacterized protein</fullName>
    </submittedName>
</protein>
<feature type="compositionally biased region" description="Basic and acidic residues" evidence="1">
    <location>
        <begin position="71"/>
        <end position="84"/>
    </location>
</feature>
<comment type="caution">
    <text evidence="2">The sequence shown here is derived from an EMBL/GenBank/DDBJ whole genome shotgun (WGS) entry which is preliminary data.</text>
</comment>
<reference evidence="2" key="1">
    <citation type="submission" date="2021-07" db="EMBL/GenBank/DDBJ databases">
        <title>Draft genome of Mortierella alpina, strain LL118, isolated from an aspen leaf litter sample.</title>
        <authorList>
            <person name="Yang S."/>
            <person name="Vinatzer B.A."/>
        </authorList>
    </citation>
    <scope>NUCLEOTIDE SEQUENCE</scope>
    <source>
        <strain evidence="2">LL118</strain>
    </source>
</reference>
<gene>
    <name evidence="2" type="ORF">KVV02_005222</name>
</gene>
<organism evidence="2 3">
    <name type="scientific">Mortierella alpina</name>
    <name type="common">Oleaginous fungus</name>
    <name type="synonym">Mortierella renispora</name>
    <dbReference type="NCBI Taxonomy" id="64518"/>
    <lineage>
        <taxon>Eukaryota</taxon>
        <taxon>Fungi</taxon>
        <taxon>Fungi incertae sedis</taxon>
        <taxon>Mucoromycota</taxon>
        <taxon>Mortierellomycotina</taxon>
        <taxon>Mortierellomycetes</taxon>
        <taxon>Mortierellales</taxon>
        <taxon>Mortierellaceae</taxon>
        <taxon>Mortierella</taxon>
    </lineage>
</organism>